<reference evidence="2 3" key="1">
    <citation type="submission" date="2024-11" db="EMBL/GenBank/DDBJ databases">
        <title>The Natural Products Discovery Center: Release of the First 8490 Sequenced Strains for Exploring Actinobacteria Biosynthetic Diversity.</title>
        <authorList>
            <person name="Kalkreuter E."/>
            <person name="Kautsar S.A."/>
            <person name="Yang D."/>
            <person name="Bader C.D."/>
            <person name="Teijaro C.N."/>
            <person name="Fluegel L."/>
            <person name="Davis C.M."/>
            <person name="Simpson J.R."/>
            <person name="Lauterbach L."/>
            <person name="Steele A.D."/>
            <person name="Gui C."/>
            <person name="Meng S."/>
            <person name="Li G."/>
            <person name="Viehrig K."/>
            <person name="Ye F."/>
            <person name="Su P."/>
            <person name="Kiefer A.F."/>
            <person name="Nichols A."/>
            <person name="Cepeda A.J."/>
            <person name="Yan W."/>
            <person name="Fan B."/>
            <person name="Jiang Y."/>
            <person name="Adhikari A."/>
            <person name="Zheng C.-J."/>
            <person name="Schuster L."/>
            <person name="Cowan T.M."/>
            <person name="Smanski M.J."/>
            <person name="Chevrette M.G."/>
            <person name="De Carvalho L.P.S."/>
            <person name="Shen B."/>
        </authorList>
    </citation>
    <scope>NUCLEOTIDE SEQUENCE [LARGE SCALE GENOMIC DNA]</scope>
    <source>
        <strain evidence="2 3">NPDC077433</strain>
    </source>
</reference>
<evidence type="ECO:0000256" key="1">
    <source>
        <dbReference type="SAM" id="Phobius"/>
    </source>
</evidence>
<gene>
    <name evidence="2" type="ORF">ACI2I3_09035</name>
</gene>
<name>A0ABW8L985_9GAMM</name>
<dbReference type="RefSeq" id="WP_230710754.1">
    <property type="nucleotide sequence ID" value="NZ_JBJDPD010000016.1"/>
</dbReference>
<keyword evidence="1" id="KW-0472">Membrane</keyword>
<keyword evidence="1" id="KW-1133">Transmembrane helix</keyword>
<feature type="transmembrane region" description="Helical" evidence="1">
    <location>
        <begin position="6"/>
        <end position="25"/>
    </location>
</feature>
<evidence type="ECO:0000313" key="2">
    <source>
        <dbReference type="EMBL" id="MFK4001476.1"/>
    </source>
</evidence>
<evidence type="ECO:0008006" key="4">
    <source>
        <dbReference type="Google" id="ProtNLM"/>
    </source>
</evidence>
<sequence length="178" mass="20021">MESALIGLAGVVIGVLLSVLLGEYFHRNKRIEVYSQKVFDKRLSVHEELYTIFVEGGEIVSEAMTNTNLNETERKSLVSSVIHSLCTFMDKNAFYLNEDVMVQVATAYVGAEDVLNCDDDLNIATAKEKVYKSSRATKEIILQESGVTEVFKHFSRVSKSKPDSAVIRYFRSIKKLRG</sequence>
<keyword evidence="3" id="KW-1185">Reference proteome</keyword>
<protein>
    <recommendedName>
        <fullName evidence="4">DUF4760 domain-containing protein</fullName>
    </recommendedName>
</protein>
<dbReference type="Proteomes" id="UP001620234">
    <property type="component" value="Unassembled WGS sequence"/>
</dbReference>
<organism evidence="2 3">
    <name type="scientific">Psychrobacter namhaensis</name>
    <dbReference type="NCBI Taxonomy" id="292734"/>
    <lineage>
        <taxon>Bacteria</taxon>
        <taxon>Pseudomonadati</taxon>
        <taxon>Pseudomonadota</taxon>
        <taxon>Gammaproteobacteria</taxon>
        <taxon>Moraxellales</taxon>
        <taxon>Moraxellaceae</taxon>
        <taxon>Psychrobacter</taxon>
    </lineage>
</organism>
<dbReference type="EMBL" id="JBJDPD010000016">
    <property type="protein sequence ID" value="MFK4001476.1"/>
    <property type="molecule type" value="Genomic_DNA"/>
</dbReference>
<proteinExistence type="predicted"/>
<accession>A0ABW8L985</accession>
<comment type="caution">
    <text evidence="2">The sequence shown here is derived from an EMBL/GenBank/DDBJ whole genome shotgun (WGS) entry which is preliminary data.</text>
</comment>
<keyword evidence="1" id="KW-0812">Transmembrane</keyword>
<evidence type="ECO:0000313" key="3">
    <source>
        <dbReference type="Proteomes" id="UP001620234"/>
    </source>
</evidence>